<dbReference type="InterPro" id="IPR050228">
    <property type="entry name" value="Carboxylesterase_BioH"/>
</dbReference>
<keyword evidence="2" id="KW-0378">Hydrolase</keyword>
<keyword evidence="3" id="KW-1185">Reference proteome</keyword>
<accession>A0A3G8JMP7</accession>
<dbReference type="EC" id="3.7.1.17" evidence="2"/>
<feature type="domain" description="AB hydrolase-1" evidence="1">
    <location>
        <begin position="56"/>
        <end position="294"/>
    </location>
</feature>
<name>A0A3G8JMP7_9ACTN</name>
<gene>
    <name evidence="2" type="primary">hsaD_2</name>
    <name evidence="2" type="ORF">D7316_02056</name>
</gene>
<dbReference type="AlphaFoldDB" id="A0A3G8JMP7"/>
<dbReference type="InterPro" id="IPR000073">
    <property type="entry name" value="AB_hydrolase_1"/>
</dbReference>
<dbReference type="GO" id="GO:0102296">
    <property type="term" value="F:4,5-9,10-diseco-3-hydroxy-5,9,17-trioxoandrosta-1(10),2-diene-4-oate hydrolase activity"/>
    <property type="evidence" value="ECO:0007669"/>
    <property type="project" value="UniProtKB-EC"/>
</dbReference>
<dbReference type="SUPFAM" id="SSF53474">
    <property type="entry name" value="alpha/beta-Hydrolases"/>
    <property type="match status" value="1"/>
</dbReference>
<evidence type="ECO:0000313" key="2">
    <source>
        <dbReference type="EMBL" id="AZG45460.1"/>
    </source>
</evidence>
<dbReference type="Gene3D" id="3.40.50.1820">
    <property type="entry name" value="alpha/beta hydrolase"/>
    <property type="match status" value="1"/>
</dbReference>
<proteinExistence type="predicted"/>
<dbReference type="KEGG" id="gom:D7316_02056"/>
<dbReference type="PANTHER" id="PTHR43194">
    <property type="entry name" value="HYDROLASE ALPHA/BETA FOLD FAMILY"/>
    <property type="match status" value="1"/>
</dbReference>
<dbReference type="PANTHER" id="PTHR43194:SF2">
    <property type="entry name" value="PEROXISOMAL MEMBRANE PROTEIN LPX1"/>
    <property type="match status" value="1"/>
</dbReference>
<organism evidence="2 3">
    <name type="scientific">Gordonia insulae</name>
    <dbReference type="NCBI Taxonomy" id="2420509"/>
    <lineage>
        <taxon>Bacteria</taxon>
        <taxon>Bacillati</taxon>
        <taxon>Actinomycetota</taxon>
        <taxon>Actinomycetes</taxon>
        <taxon>Mycobacteriales</taxon>
        <taxon>Gordoniaceae</taxon>
        <taxon>Gordonia</taxon>
    </lineage>
</organism>
<protein>
    <submittedName>
        <fullName evidence="2">4,5:9,10-diseco-3-hydroxy-5,9, 17-trioxoandrosta-1(10),2-diene-4-oate hydrolase</fullName>
        <ecNumber evidence="2">3.7.1.17</ecNumber>
    </submittedName>
</protein>
<dbReference type="PRINTS" id="PR00111">
    <property type="entry name" value="ABHYDROLASE"/>
</dbReference>
<dbReference type="Proteomes" id="UP000271469">
    <property type="component" value="Chromosome"/>
</dbReference>
<evidence type="ECO:0000259" key="1">
    <source>
        <dbReference type="Pfam" id="PF12697"/>
    </source>
</evidence>
<sequence length="303" mass="32827">MSRYSEPVNDEFSLLRETADELGLEIPVPTVRRIDTTVEGHQVSALAWGASSPRAVFLHVGGQNAHTWDSVLLTLGIPALAIDLPGHGHSSWRADSDYSPAPNAQAITPVVEELAPQVELVVGMSLGGLTAIRLAATVPNLVPRAVIVDVTPESPNRAAELERQARGTVALIEGPHDFADLADLAEIIDLTHAAAPHRSLTSIRRGVIHNTRRRADGRWEWRYDRLREAPRAQPLWDDLRAATAPMTLVRGGRSAFTSDEDVVRFRDRGAHTDVLTIDGAGHSVQSDAPRELASLIAHVLGQS</sequence>
<dbReference type="EMBL" id="CP033972">
    <property type="protein sequence ID" value="AZG45460.1"/>
    <property type="molecule type" value="Genomic_DNA"/>
</dbReference>
<evidence type="ECO:0000313" key="3">
    <source>
        <dbReference type="Proteomes" id="UP000271469"/>
    </source>
</evidence>
<dbReference type="Pfam" id="PF12697">
    <property type="entry name" value="Abhydrolase_6"/>
    <property type="match status" value="1"/>
</dbReference>
<reference evidence="2 3" key="1">
    <citation type="submission" date="2018-11" db="EMBL/GenBank/DDBJ databases">
        <title>Gordonia insulae sp. nov., isolated from an island soil.</title>
        <authorList>
            <person name="Kim Y.S."/>
            <person name="Kim S.B."/>
        </authorList>
    </citation>
    <scope>NUCLEOTIDE SEQUENCE [LARGE SCALE GENOMIC DNA]</scope>
    <source>
        <strain evidence="2 3">MMS17-SY073</strain>
    </source>
</reference>
<dbReference type="InterPro" id="IPR029058">
    <property type="entry name" value="AB_hydrolase_fold"/>
</dbReference>